<dbReference type="SUPFAM" id="SSF51338">
    <property type="entry name" value="Composite domain of metallo-dependent hydrolases"/>
    <property type="match status" value="1"/>
</dbReference>
<evidence type="ECO:0000256" key="1">
    <source>
        <dbReference type="SAM" id="SignalP"/>
    </source>
</evidence>
<gene>
    <name evidence="3" type="ORF">HNQ60_003156</name>
</gene>
<dbReference type="InterPro" id="IPR011059">
    <property type="entry name" value="Metal-dep_hydrolase_composite"/>
</dbReference>
<keyword evidence="1" id="KW-0732">Signal</keyword>
<dbReference type="EMBL" id="JACHHZ010000003">
    <property type="protein sequence ID" value="MBB6094275.1"/>
    <property type="molecule type" value="Genomic_DNA"/>
</dbReference>
<proteinExistence type="predicted"/>
<name>A0A841HQT8_9GAMM</name>
<dbReference type="GO" id="GO:0016810">
    <property type="term" value="F:hydrolase activity, acting on carbon-nitrogen (but not peptide) bonds"/>
    <property type="evidence" value="ECO:0007669"/>
    <property type="project" value="InterPro"/>
</dbReference>
<dbReference type="InterPro" id="IPR013108">
    <property type="entry name" value="Amidohydro_3"/>
</dbReference>
<dbReference type="RefSeq" id="WP_184333403.1">
    <property type="nucleotide sequence ID" value="NZ_JACHHZ010000003.1"/>
</dbReference>
<dbReference type="CDD" id="cd01300">
    <property type="entry name" value="YtcJ_like"/>
    <property type="match status" value="1"/>
</dbReference>
<comment type="caution">
    <text evidence="3">The sequence shown here is derived from an EMBL/GenBank/DDBJ whole genome shotgun (WGS) entry which is preliminary data.</text>
</comment>
<keyword evidence="4" id="KW-1185">Reference proteome</keyword>
<dbReference type="Gene3D" id="3.10.310.70">
    <property type="match status" value="1"/>
</dbReference>
<evidence type="ECO:0000313" key="4">
    <source>
        <dbReference type="Proteomes" id="UP000588068"/>
    </source>
</evidence>
<feature type="domain" description="Amidohydrolase 3" evidence="2">
    <location>
        <begin position="73"/>
        <end position="547"/>
    </location>
</feature>
<feature type="chain" id="PRO_5032661299" description="Amidohydrolase 3 domain-containing protein" evidence="1">
    <location>
        <begin position="24"/>
        <end position="551"/>
    </location>
</feature>
<organism evidence="3 4">
    <name type="scientific">Povalibacter uvarum</name>
    <dbReference type="NCBI Taxonomy" id="732238"/>
    <lineage>
        <taxon>Bacteria</taxon>
        <taxon>Pseudomonadati</taxon>
        <taxon>Pseudomonadota</taxon>
        <taxon>Gammaproteobacteria</taxon>
        <taxon>Steroidobacterales</taxon>
        <taxon>Steroidobacteraceae</taxon>
        <taxon>Povalibacter</taxon>
    </lineage>
</organism>
<accession>A0A841HQT8</accession>
<dbReference type="PANTHER" id="PTHR22642">
    <property type="entry name" value="IMIDAZOLONEPROPIONASE"/>
    <property type="match status" value="1"/>
</dbReference>
<dbReference type="AlphaFoldDB" id="A0A841HQT8"/>
<feature type="signal peptide" evidence="1">
    <location>
        <begin position="1"/>
        <end position="23"/>
    </location>
</feature>
<dbReference type="SUPFAM" id="SSF51556">
    <property type="entry name" value="Metallo-dependent hydrolases"/>
    <property type="match status" value="1"/>
</dbReference>
<sequence>MRSLPRSLLPFALLLAALATANAQTVVVHNAKVYTPQADGIREYAGIVIEHGKVRKLLEAGTAVPAGSGITSVDARGRTLLPGLIDAHGHMLGLGQLQLQVDLRGSSSTKEAVDRVLTFAKANPNDRWIIGNGWNQVLWTSKQFPTAADLEGATSGRPAMLSRVDGHAIWVNREALKIAGITRATQDPPGGQIVRDASGEPTGVFVDAASALIEKHVPAPTDQEIERTLGAAMKSVAALGLTGVHDAGIDTRQYAAYQSLGKKQQLSIRIYAMLADSEAARATIAKGIQPAQFEDRLQMRSVKAWVDGALGSRGATMIQDYSDEPQHRGLALYTPAQIGELASLTAKHGWQLNIHAIGDAGNRLTLDTFEQRLTAAQRQSLRPRIEHAQVITLEDIPRFAKLNVIASIQPTHATSDMNMAEDRVGPRRIKGAYAWRSLLDAGARLAGGSDFPVELPNPFFGLHAAVTRQDRDGHPPGGWYGNQKLTRAEALRLFTIDAAYAAFMEKSVGSLEPGKWADFIILDRDYFKVPESEIDDIKVEATYVAGTKVTR</sequence>
<dbReference type="Gene3D" id="2.30.40.10">
    <property type="entry name" value="Urease, subunit C, domain 1"/>
    <property type="match status" value="1"/>
</dbReference>
<evidence type="ECO:0000259" key="2">
    <source>
        <dbReference type="Pfam" id="PF07969"/>
    </source>
</evidence>
<dbReference type="Proteomes" id="UP000588068">
    <property type="component" value="Unassembled WGS sequence"/>
</dbReference>
<reference evidence="3 4" key="1">
    <citation type="submission" date="2020-08" db="EMBL/GenBank/DDBJ databases">
        <title>Genomic Encyclopedia of Type Strains, Phase IV (KMG-IV): sequencing the most valuable type-strain genomes for metagenomic binning, comparative biology and taxonomic classification.</title>
        <authorList>
            <person name="Goeker M."/>
        </authorList>
    </citation>
    <scope>NUCLEOTIDE SEQUENCE [LARGE SCALE GENOMIC DNA]</scope>
    <source>
        <strain evidence="3 4">DSM 26723</strain>
    </source>
</reference>
<protein>
    <recommendedName>
        <fullName evidence="2">Amidohydrolase 3 domain-containing protein</fullName>
    </recommendedName>
</protein>
<dbReference type="Pfam" id="PF07969">
    <property type="entry name" value="Amidohydro_3"/>
    <property type="match status" value="1"/>
</dbReference>
<dbReference type="PANTHER" id="PTHR22642:SF2">
    <property type="entry name" value="PROTEIN LONG AFTER FAR-RED 3"/>
    <property type="match status" value="1"/>
</dbReference>
<dbReference type="Gene3D" id="3.20.20.140">
    <property type="entry name" value="Metal-dependent hydrolases"/>
    <property type="match status" value="1"/>
</dbReference>
<dbReference type="InterPro" id="IPR032466">
    <property type="entry name" value="Metal_Hydrolase"/>
</dbReference>
<evidence type="ECO:0000313" key="3">
    <source>
        <dbReference type="EMBL" id="MBB6094275.1"/>
    </source>
</evidence>
<dbReference type="InterPro" id="IPR033932">
    <property type="entry name" value="YtcJ-like"/>
</dbReference>